<dbReference type="AlphaFoldDB" id="A0A9P0NS05"/>
<evidence type="ECO:0000313" key="3">
    <source>
        <dbReference type="Proteomes" id="UP001152888"/>
    </source>
</evidence>
<dbReference type="GO" id="GO:0006361">
    <property type="term" value="P:transcription initiation at RNA polymerase I promoter"/>
    <property type="evidence" value="ECO:0007669"/>
    <property type="project" value="InterPro"/>
</dbReference>
<gene>
    <name evidence="2" type="ORF">ACAOBT_LOCUS247</name>
</gene>
<dbReference type="OrthoDB" id="26970at2759"/>
<proteinExistence type="inferred from homology"/>
<evidence type="ECO:0000256" key="1">
    <source>
        <dbReference type="ARBA" id="ARBA00010098"/>
    </source>
</evidence>
<dbReference type="Proteomes" id="UP001152888">
    <property type="component" value="Unassembled WGS sequence"/>
</dbReference>
<dbReference type="GO" id="GO:0001181">
    <property type="term" value="F:RNA polymerase I general transcription initiation factor activity"/>
    <property type="evidence" value="ECO:0007669"/>
    <property type="project" value="InterPro"/>
</dbReference>
<reference evidence="2" key="1">
    <citation type="submission" date="2022-03" db="EMBL/GenBank/DDBJ databases">
        <authorList>
            <person name="Sayadi A."/>
        </authorList>
    </citation>
    <scope>NUCLEOTIDE SEQUENCE</scope>
</reference>
<comment type="caution">
    <text evidence="2">The sequence shown here is derived from an EMBL/GenBank/DDBJ whole genome shotgun (WGS) entry which is preliminary data.</text>
</comment>
<protein>
    <recommendedName>
        <fullName evidence="4">RNA polymerase I-specific transcription initiation factor RRN3</fullName>
    </recommendedName>
</protein>
<comment type="similarity">
    <text evidence="1">Belongs to the RRN3 family.</text>
</comment>
<evidence type="ECO:0000313" key="2">
    <source>
        <dbReference type="EMBL" id="CAH1953837.1"/>
    </source>
</evidence>
<evidence type="ECO:0008006" key="4">
    <source>
        <dbReference type="Google" id="ProtNLM"/>
    </source>
</evidence>
<dbReference type="PANTHER" id="PTHR12790:SF0">
    <property type="entry name" value="RNA POLYMERASE I-SPECIFIC TRANSCRIPTION INITIATION FACTOR RRN3-RELATED"/>
    <property type="match status" value="1"/>
</dbReference>
<dbReference type="EMBL" id="CAKOFQ010006652">
    <property type="protein sequence ID" value="CAH1953837.1"/>
    <property type="molecule type" value="Genomic_DNA"/>
</dbReference>
<dbReference type="GO" id="GO:0005634">
    <property type="term" value="C:nucleus"/>
    <property type="evidence" value="ECO:0007669"/>
    <property type="project" value="TreeGrafter"/>
</dbReference>
<dbReference type="InterPro" id="IPR007991">
    <property type="entry name" value="RNA_pol_I_trans_ini_fac_RRN3"/>
</dbReference>
<dbReference type="GO" id="GO:0001042">
    <property type="term" value="F:RNA polymerase I core binding"/>
    <property type="evidence" value="ECO:0007669"/>
    <property type="project" value="TreeGrafter"/>
</dbReference>
<keyword evidence="3" id="KW-1185">Reference proteome</keyword>
<sequence>MSTSSKSTPTSILKRSKNLRGRLSELSQTPTKVRFKLPHSQKVRNILESYIQTKVTRDYGNLLCLIRDGELTDDDISALLKEATECISILTQELRLFVEVLLSVKWTDKKKSVVSEYQGFVVNLLSAHNYHARMVIDKLVQLFLPGPTEPDWPEGIPTDEDHAKLANVHTLLNVLITVIPMCKELLMTSATSQFPYYNKSTHVHEYYVHNLLWILEYQPKFRQDVLYLILSKLVILDVNAPREEIQKFAEDEDIFSMDDTKSVKSLKSSTTAFTQVNRLVVADTLDICLDKLFNYIIDECHDSSSGEVDWEKLKKLYHEIIPIFDKLILPTYDTHHVQYVMFLMCCLKSTVAEAFLNYLWKKVCNPNVPRVLRQAAVNYIASLLARANFITLALLKSVLTQIAEWIHMYISNQDSLECVNVDLRVHGVFYSICQGLFYIVAFRHKDFAGTKKGISFLGSLNMGKIITSRLNPLRVCQPAVVQNFAAITRQYQLAYCYTVIEHNARNTMPMIYQDEKGSVMMSNNVLDAYYPFDPYVLERSSKKIQPFYRDYHEELLKEEMEVDLNGKEPDVDDFLYNNDMSSPSNSKTMKFSYGTSPGFKFKG</sequence>
<name>A0A9P0NS05_ACAOB</name>
<dbReference type="Pfam" id="PF05327">
    <property type="entry name" value="RRN3"/>
    <property type="match status" value="1"/>
</dbReference>
<accession>A0A9P0NS05</accession>
<organism evidence="2 3">
    <name type="scientific">Acanthoscelides obtectus</name>
    <name type="common">Bean weevil</name>
    <name type="synonym">Bruchus obtectus</name>
    <dbReference type="NCBI Taxonomy" id="200917"/>
    <lineage>
        <taxon>Eukaryota</taxon>
        <taxon>Metazoa</taxon>
        <taxon>Ecdysozoa</taxon>
        <taxon>Arthropoda</taxon>
        <taxon>Hexapoda</taxon>
        <taxon>Insecta</taxon>
        <taxon>Pterygota</taxon>
        <taxon>Neoptera</taxon>
        <taxon>Endopterygota</taxon>
        <taxon>Coleoptera</taxon>
        <taxon>Polyphaga</taxon>
        <taxon>Cucujiformia</taxon>
        <taxon>Chrysomeloidea</taxon>
        <taxon>Chrysomelidae</taxon>
        <taxon>Bruchinae</taxon>
        <taxon>Bruchini</taxon>
        <taxon>Acanthoscelides</taxon>
    </lineage>
</organism>
<dbReference type="PANTHER" id="PTHR12790">
    <property type="entry name" value="TRANSCRIPTION INITIATION FACTOR IA RRN3"/>
    <property type="match status" value="1"/>
</dbReference>